<evidence type="ECO:0000256" key="1">
    <source>
        <dbReference type="SAM" id="Phobius"/>
    </source>
</evidence>
<proteinExistence type="predicted"/>
<dbReference type="InterPro" id="IPR013784">
    <property type="entry name" value="Carb-bd-like_fold"/>
</dbReference>
<keyword evidence="1" id="KW-0812">Transmembrane</keyword>
<evidence type="ECO:0000313" key="2">
    <source>
        <dbReference type="EMBL" id="OGM92554.1"/>
    </source>
</evidence>
<sequence>MDKKIIIPIVVLAIAVGWVFFSTFKPAEQVACTMEAKLCPDGSAVGRVGPGCEFAPCPGAIDPGAGEGGGGSILPYDSGVRGQVLLGPTCPVMKDPPDPQCADKPYATTIQVIRVGSPVSTPFATVATDTQGNYSVSLPPGAYALQPTSGKVFPRCETKEVTVTPSEVLVVNLLCDTGIR</sequence>
<protein>
    <recommendedName>
        <fullName evidence="4">Carboxypeptidase regulatory-like domain-containing protein</fullName>
    </recommendedName>
</protein>
<keyword evidence="1" id="KW-0472">Membrane</keyword>
<accession>A0A1F8DVF1</accession>
<dbReference type="EMBL" id="MGIS01000021">
    <property type="protein sequence ID" value="OGM92554.1"/>
    <property type="molecule type" value="Genomic_DNA"/>
</dbReference>
<feature type="transmembrane region" description="Helical" evidence="1">
    <location>
        <begin position="5"/>
        <end position="24"/>
    </location>
</feature>
<reference evidence="2 3" key="1">
    <citation type="journal article" date="2016" name="Nat. Commun.">
        <title>Thousands of microbial genomes shed light on interconnected biogeochemical processes in an aquifer system.</title>
        <authorList>
            <person name="Anantharaman K."/>
            <person name="Brown C.T."/>
            <person name="Hug L.A."/>
            <person name="Sharon I."/>
            <person name="Castelle C.J."/>
            <person name="Probst A.J."/>
            <person name="Thomas B.C."/>
            <person name="Singh A."/>
            <person name="Wilkins M.J."/>
            <person name="Karaoz U."/>
            <person name="Brodie E.L."/>
            <person name="Williams K.H."/>
            <person name="Hubbard S.S."/>
            <person name="Banfield J.F."/>
        </authorList>
    </citation>
    <scope>NUCLEOTIDE SEQUENCE [LARGE SCALE GENOMIC DNA]</scope>
</reference>
<comment type="caution">
    <text evidence="2">The sequence shown here is derived from an EMBL/GenBank/DDBJ whole genome shotgun (WGS) entry which is preliminary data.</text>
</comment>
<dbReference type="SUPFAM" id="SSF49452">
    <property type="entry name" value="Starch-binding domain-like"/>
    <property type="match status" value="1"/>
</dbReference>
<dbReference type="Gene3D" id="2.60.40.1120">
    <property type="entry name" value="Carboxypeptidase-like, regulatory domain"/>
    <property type="match status" value="1"/>
</dbReference>
<organism evidence="2 3">
    <name type="scientific">Candidatus Wolfebacteria bacterium RIFCSPLOWO2_01_FULL_47_17b</name>
    <dbReference type="NCBI Taxonomy" id="1802558"/>
    <lineage>
        <taxon>Bacteria</taxon>
        <taxon>Candidatus Wolfeibacteriota</taxon>
    </lineage>
</organism>
<name>A0A1F8DVF1_9BACT</name>
<keyword evidence="1" id="KW-1133">Transmembrane helix</keyword>
<dbReference type="Proteomes" id="UP000177011">
    <property type="component" value="Unassembled WGS sequence"/>
</dbReference>
<gene>
    <name evidence="2" type="ORF">A2935_00045</name>
</gene>
<dbReference type="GO" id="GO:0030246">
    <property type="term" value="F:carbohydrate binding"/>
    <property type="evidence" value="ECO:0007669"/>
    <property type="project" value="InterPro"/>
</dbReference>
<dbReference type="AlphaFoldDB" id="A0A1F8DVF1"/>
<evidence type="ECO:0008006" key="4">
    <source>
        <dbReference type="Google" id="ProtNLM"/>
    </source>
</evidence>
<evidence type="ECO:0000313" key="3">
    <source>
        <dbReference type="Proteomes" id="UP000177011"/>
    </source>
</evidence>